<protein>
    <submittedName>
        <fullName evidence="1">Uncharacterized protein</fullName>
    </submittedName>
</protein>
<proteinExistence type="predicted"/>
<dbReference type="EMBL" id="UINC01018989">
    <property type="protein sequence ID" value="SVA80152.1"/>
    <property type="molecule type" value="Genomic_DNA"/>
</dbReference>
<name>A0A381YU57_9ZZZZ</name>
<organism evidence="1">
    <name type="scientific">marine metagenome</name>
    <dbReference type="NCBI Taxonomy" id="408172"/>
    <lineage>
        <taxon>unclassified sequences</taxon>
        <taxon>metagenomes</taxon>
        <taxon>ecological metagenomes</taxon>
    </lineage>
</organism>
<sequence length="102" mass="11960">MVRVRFLWEAEGLYDDEDEDVGPIELETYYDAETWQEACNDAADCYDWDDEDCINFEAKSDLCETTRSLTKILIQEDGKEEVEADSEVREYYFKAEEEAMGL</sequence>
<dbReference type="AlphaFoldDB" id="A0A381YU57"/>
<accession>A0A381YU57</accession>
<reference evidence="1" key="1">
    <citation type="submission" date="2018-05" db="EMBL/GenBank/DDBJ databases">
        <authorList>
            <person name="Lanie J.A."/>
            <person name="Ng W.-L."/>
            <person name="Kazmierczak K.M."/>
            <person name="Andrzejewski T.M."/>
            <person name="Davidsen T.M."/>
            <person name="Wayne K.J."/>
            <person name="Tettelin H."/>
            <person name="Glass J.I."/>
            <person name="Rusch D."/>
            <person name="Podicherti R."/>
            <person name="Tsui H.-C.T."/>
            <person name="Winkler M.E."/>
        </authorList>
    </citation>
    <scope>NUCLEOTIDE SEQUENCE</scope>
</reference>
<evidence type="ECO:0000313" key="1">
    <source>
        <dbReference type="EMBL" id="SVA80152.1"/>
    </source>
</evidence>
<gene>
    <name evidence="1" type="ORF">METZ01_LOCUS133006</name>
</gene>